<feature type="region of interest" description="Disordered" evidence="1">
    <location>
        <begin position="16"/>
        <end position="43"/>
    </location>
</feature>
<reference evidence="2 3" key="1">
    <citation type="submission" date="2024-11" db="EMBL/GenBank/DDBJ databases">
        <title>A near-complete genome assembly of Cinchona calisaya.</title>
        <authorList>
            <person name="Lian D.C."/>
            <person name="Zhao X.W."/>
            <person name="Wei L."/>
        </authorList>
    </citation>
    <scope>NUCLEOTIDE SEQUENCE [LARGE SCALE GENOMIC DNA]</scope>
    <source>
        <tissue evidence="2">Nenye</tissue>
    </source>
</reference>
<keyword evidence="3" id="KW-1185">Reference proteome</keyword>
<gene>
    <name evidence="2" type="ORF">ACH5RR_012146</name>
</gene>
<sequence length="157" mass="17917">MGNGENVCNDQNVVQDGNIVNSDESDQSDESYVVDSEESTEHDSNFEYFLDGDTLNDSCDIADDGVINDKLIRDDYRSYQNSRNEGYMVENENVVAVLEIALNSFDDENREPFPDFNEEKDMANPQIEVGLLFSIVEVYRRALRMFSIKKGFALNKE</sequence>
<evidence type="ECO:0000313" key="3">
    <source>
        <dbReference type="Proteomes" id="UP001630127"/>
    </source>
</evidence>
<proteinExistence type="predicted"/>
<dbReference type="Proteomes" id="UP001630127">
    <property type="component" value="Unassembled WGS sequence"/>
</dbReference>
<accession>A0ABD3AAJ4</accession>
<comment type="caution">
    <text evidence="2">The sequence shown here is derived from an EMBL/GenBank/DDBJ whole genome shotgun (WGS) entry which is preliminary data.</text>
</comment>
<evidence type="ECO:0000313" key="2">
    <source>
        <dbReference type="EMBL" id="KAL3527490.1"/>
    </source>
</evidence>
<name>A0ABD3AAJ4_9GENT</name>
<dbReference type="EMBL" id="JBJUIK010000005">
    <property type="protein sequence ID" value="KAL3527490.1"/>
    <property type="molecule type" value="Genomic_DNA"/>
</dbReference>
<dbReference type="AlphaFoldDB" id="A0ABD3AAJ4"/>
<evidence type="ECO:0000256" key="1">
    <source>
        <dbReference type="SAM" id="MobiDB-lite"/>
    </source>
</evidence>
<organism evidence="2 3">
    <name type="scientific">Cinchona calisaya</name>
    <dbReference type="NCBI Taxonomy" id="153742"/>
    <lineage>
        <taxon>Eukaryota</taxon>
        <taxon>Viridiplantae</taxon>
        <taxon>Streptophyta</taxon>
        <taxon>Embryophyta</taxon>
        <taxon>Tracheophyta</taxon>
        <taxon>Spermatophyta</taxon>
        <taxon>Magnoliopsida</taxon>
        <taxon>eudicotyledons</taxon>
        <taxon>Gunneridae</taxon>
        <taxon>Pentapetalae</taxon>
        <taxon>asterids</taxon>
        <taxon>lamiids</taxon>
        <taxon>Gentianales</taxon>
        <taxon>Rubiaceae</taxon>
        <taxon>Cinchonoideae</taxon>
        <taxon>Cinchoneae</taxon>
        <taxon>Cinchona</taxon>
    </lineage>
</organism>
<protein>
    <submittedName>
        <fullName evidence="2">Uncharacterized protein</fullName>
    </submittedName>
</protein>